<proteinExistence type="predicted"/>
<evidence type="ECO:0000313" key="3">
    <source>
        <dbReference type="Proteomes" id="UP001183648"/>
    </source>
</evidence>
<comment type="caution">
    <text evidence="2">The sequence shown here is derived from an EMBL/GenBank/DDBJ whole genome shotgun (WGS) entry which is preliminary data.</text>
</comment>
<accession>A0ABU2BZK3</accession>
<evidence type="ECO:0000313" key="2">
    <source>
        <dbReference type="EMBL" id="MDR7363830.1"/>
    </source>
</evidence>
<dbReference type="InterPro" id="IPR011008">
    <property type="entry name" value="Dimeric_a/b-barrel"/>
</dbReference>
<evidence type="ECO:0008006" key="4">
    <source>
        <dbReference type="Google" id="ProtNLM"/>
    </source>
</evidence>
<protein>
    <recommendedName>
        <fullName evidence="4">EthD domain-containing protein</fullName>
    </recommendedName>
</protein>
<dbReference type="EMBL" id="JAVDYG010000001">
    <property type="protein sequence ID" value="MDR7363830.1"/>
    <property type="molecule type" value="Genomic_DNA"/>
</dbReference>
<dbReference type="RefSeq" id="WP_310304695.1">
    <property type="nucleotide sequence ID" value="NZ_BAAAPS010000005.1"/>
</dbReference>
<dbReference type="Proteomes" id="UP001183648">
    <property type="component" value="Unassembled WGS sequence"/>
</dbReference>
<name>A0ABU2BZK3_9ACTN</name>
<evidence type="ECO:0000256" key="1">
    <source>
        <dbReference type="SAM" id="SignalP"/>
    </source>
</evidence>
<dbReference type="SUPFAM" id="SSF54909">
    <property type="entry name" value="Dimeric alpha+beta barrel"/>
    <property type="match status" value="1"/>
</dbReference>
<feature type="signal peptide" evidence="1">
    <location>
        <begin position="1"/>
        <end position="16"/>
    </location>
</feature>
<reference evidence="2 3" key="1">
    <citation type="submission" date="2023-07" db="EMBL/GenBank/DDBJ databases">
        <title>Sequencing the genomes of 1000 actinobacteria strains.</title>
        <authorList>
            <person name="Klenk H.-P."/>
        </authorList>
    </citation>
    <scope>NUCLEOTIDE SEQUENCE [LARGE SCALE GENOMIC DNA]</scope>
    <source>
        <strain evidence="2 3">DSM 19426</strain>
    </source>
</reference>
<keyword evidence="3" id="KW-1185">Reference proteome</keyword>
<feature type="chain" id="PRO_5045095886" description="EthD domain-containing protein" evidence="1">
    <location>
        <begin position="17"/>
        <end position="223"/>
    </location>
</feature>
<sequence length="223" mass="24226">MLTRSLVLALSGPLLAHEALLRAASSYGARTVQLGVSDEPVAAGLRLTVLDPPVDAFVVVTGDDVDGTGLAAALTDLGQVVRGWWAETAEPLPPREVPDGERLDALANVAVLRRPADQSEEEWVRFWKDFHTRVAIETQGSFGYVQHRVLEPLPGSPEVAAVVEEHFPMAGLVDLHAFYGSGGDDAELGRRLERLMESVSRLGADRDLDLVPTSRYRWTLAQP</sequence>
<keyword evidence="1" id="KW-0732">Signal</keyword>
<gene>
    <name evidence="2" type="ORF">J2S63_003383</name>
</gene>
<organism evidence="2 3">
    <name type="scientific">Nocardioides marmoribigeumensis</name>
    <dbReference type="NCBI Taxonomy" id="433649"/>
    <lineage>
        <taxon>Bacteria</taxon>
        <taxon>Bacillati</taxon>
        <taxon>Actinomycetota</taxon>
        <taxon>Actinomycetes</taxon>
        <taxon>Propionibacteriales</taxon>
        <taxon>Nocardioidaceae</taxon>
        <taxon>Nocardioides</taxon>
    </lineage>
</organism>